<dbReference type="InterPro" id="IPR003738">
    <property type="entry name" value="SRAP"/>
</dbReference>
<dbReference type="InterPro" id="IPR036590">
    <property type="entry name" value="SRAP-like"/>
</dbReference>
<comment type="caution">
    <text evidence="10">The sequence shown here is derived from an EMBL/GenBank/DDBJ whole genome shotgun (WGS) entry which is preliminary data.</text>
</comment>
<comment type="similarity">
    <text evidence="1 8">Belongs to the SOS response-associated peptidase family.</text>
</comment>
<dbReference type="GO" id="GO:0006508">
    <property type="term" value="P:proteolysis"/>
    <property type="evidence" value="ECO:0007669"/>
    <property type="project" value="UniProtKB-KW"/>
</dbReference>
<dbReference type="GO" id="GO:0106300">
    <property type="term" value="P:protein-DNA covalent cross-linking repair"/>
    <property type="evidence" value="ECO:0007669"/>
    <property type="project" value="InterPro"/>
</dbReference>
<dbReference type="EC" id="3.4.-.-" evidence="8"/>
<evidence type="ECO:0000256" key="5">
    <source>
        <dbReference type="ARBA" id="ARBA00023124"/>
    </source>
</evidence>
<dbReference type="EMBL" id="JAENIL010000074">
    <property type="protein sequence ID" value="MBK1880188.1"/>
    <property type="molecule type" value="Genomic_DNA"/>
</dbReference>
<dbReference type="Pfam" id="PF02586">
    <property type="entry name" value="SRAP"/>
    <property type="match status" value="1"/>
</dbReference>
<keyword evidence="6" id="KW-0238">DNA-binding</keyword>
<reference evidence="10" key="1">
    <citation type="submission" date="2021-01" db="EMBL/GenBank/DDBJ databases">
        <title>Modified the classification status of verrucomicrobia.</title>
        <authorList>
            <person name="Feng X."/>
        </authorList>
    </citation>
    <scope>NUCLEOTIDE SEQUENCE</scope>
    <source>
        <strain evidence="10">KCTC 13126</strain>
    </source>
</reference>
<organism evidence="10 11">
    <name type="scientific">Pelagicoccus mobilis</name>
    <dbReference type="NCBI Taxonomy" id="415221"/>
    <lineage>
        <taxon>Bacteria</taxon>
        <taxon>Pseudomonadati</taxon>
        <taxon>Verrucomicrobiota</taxon>
        <taxon>Opitutia</taxon>
        <taxon>Puniceicoccales</taxon>
        <taxon>Pelagicoccaceae</taxon>
        <taxon>Pelagicoccus</taxon>
    </lineage>
</organism>
<evidence type="ECO:0000256" key="6">
    <source>
        <dbReference type="ARBA" id="ARBA00023125"/>
    </source>
</evidence>
<keyword evidence="4 8" id="KW-0378">Hydrolase</keyword>
<evidence type="ECO:0000256" key="3">
    <source>
        <dbReference type="ARBA" id="ARBA00022763"/>
    </source>
</evidence>
<dbReference type="Proteomes" id="UP000617628">
    <property type="component" value="Unassembled WGS sequence"/>
</dbReference>
<dbReference type="GO" id="GO:0003697">
    <property type="term" value="F:single-stranded DNA binding"/>
    <property type="evidence" value="ECO:0007669"/>
    <property type="project" value="InterPro"/>
</dbReference>
<dbReference type="Gene3D" id="3.90.1680.10">
    <property type="entry name" value="SOS response associated peptidase-like"/>
    <property type="match status" value="1"/>
</dbReference>
<evidence type="ECO:0000256" key="9">
    <source>
        <dbReference type="SAM" id="MobiDB-lite"/>
    </source>
</evidence>
<keyword evidence="5" id="KW-0190">Covalent protein-DNA linkage</keyword>
<accession>A0A934S778</accession>
<evidence type="ECO:0000256" key="7">
    <source>
        <dbReference type="ARBA" id="ARBA00023239"/>
    </source>
</evidence>
<dbReference type="PANTHER" id="PTHR13604">
    <property type="entry name" value="DC12-RELATED"/>
    <property type="match status" value="1"/>
</dbReference>
<evidence type="ECO:0000313" key="10">
    <source>
        <dbReference type="EMBL" id="MBK1880188.1"/>
    </source>
</evidence>
<evidence type="ECO:0000256" key="2">
    <source>
        <dbReference type="ARBA" id="ARBA00022670"/>
    </source>
</evidence>
<dbReference type="GO" id="GO:0016829">
    <property type="term" value="F:lyase activity"/>
    <property type="evidence" value="ECO:0007669"/>
    <property type="project" value="UniProtKB-KW"/>
</dbReference>
<name>A0A934S778_9BACT</name>
<feature type="region of interest" description="Disordered" evidence="9">
    <location>
        <begin position="201"/>
        <end position="227"/>
    </location>
</feature>
<sequence length="245" mass="27519">MSNVAEKLGDYALGPAAKNIEAEGPRFNIAPTQNSLVLRKSIADPHLLEPVHMRWGLVPSWSKTPSTRAPMINARSETVSEKPSFKAAFKRRRCLVPADGFYEWQQQEGGKVPVHFSMQDDSVFLMAGIWEKWTGHENEGFESYTILTTQANSLISAYHDRMPVILSGNKIEQWLETDLSRLTLADQASFFSPFDSRQMSSQFANPKLNSPKQEGPECLEGTGTEEKPKFRSSVLLQDWIPLSDS</sequence>
<dbReference type="AlphaFoldDB" id="A0A934S778"/>
<evidence type="ECO:0000313" key="11">
    <source>
        <dbReference type="Proteomes" id="UP000617628"/>
    </source>
</evidence>
<keyword evidence="7" id="KW-0456">Lyase</keyword>
<evidence type="ECO:0000256" key="8">
    <source>
        <dbReference type="RuleBase" id="RU364100"/>
    </source>
</evidence>
<proteinExistence type="inferred from homology"/>
<evidence type="ECO:0000256" key="1">
    <source>
        <dbReference type="ARBA" id="ARBA00008136"/>
    </source>
</evidence>
<dbReference type="SUPFAM" id="SSF143081">
    <property type="entry name" value="BB1717-like"/>
    <property type="match status" value="1"/>
</dbReference>
<protein>
    <recommendedName>
        <fullName evidence="8">Abasic site processing protein</fullName>
        <ecNumber evidence="8">3.4.-.-</ecNumber>
    </recommendedName>
</protein>
<keyword evidence="11" id="KW-1185">Reference proteome</keyword>
<dbReference type="GO" id="GO:0008233">
    <property type="term" value="F:peptidase activity"/>
    <property type="evidence" value="ECO:0007669"/>
    <property type="project" value="UniProtKB-KW"/>
</dbReference>
<evidence type="ECO:0000256" key="4">
    <source>
        <dbReference type="ARBA" id="ARBA00022801"/>
    </source>
</evidence>
<gene>
    <name evidence="10" type="ORF">JIN87_25100</name>
</gene>
<feature type="compositionally biased region" description="Polar residues" evidence="9">
    <location>
        <begin position="201"/>
        <end position="212"/>
    </location>
</feature>
<keyword evidence="2 8" id="KW-0645">Protease</keyword>
<keyword evidence="3" id="KW-0227">DNA damage</keyword>
<dbReference type="PANTHER" id="PTHR13604:SF0">
    <property type="entry name" value="ABASIC SITE PROCESSING PROTEIN HMCES"/>
    <property type="match status" value="1"/>
</dbReference>